<evidence type="ECO:0000256" key="7">
    <source>
        <dbReference type="ARBA" id="ARBA00022692"/>
    </source>
</evidence>
<evidence type="ECO:0000256" key="14">
    <source>
        <dbReference type="ARBA" id="ARBA00064003"/>
    </source>
</evidence>
<dbReference type="CDD" id="cd16922">
    <property type="entry name" value="HATPase_EvgS-ArcB-TorS-like"/>
    <property type="match status" value="1"/>
</dbReference>
<dbReference type="AlphaFoldDB" id="A0A380PYB5"/>
<dbReference type="Pfam" id="PF02518">
    <property type="entry name" value="HATPase_c"/>
    <property type="match status" value="1"/>
</dbReference>
<feature type="domain" description="Histidine kinase" evidence="20">
    <location>
        <begin position="514"/>
        <end position="734"/>
    </location>
</feature>
<evidence type="ECO:0000259" key="20">
    <source>
        <dbReference type="PROSITE" id="PS50109"/>
    </source>
</evidence>
<dbReference type="SMART" id="SM00448">
    <property type="entry name" value="REC"/>
    <property type="match status" value="1"/>
</dbReference>
<dbReference type="SUPFAM" id="SSF47384">
    <property type="entry name" value="Homodimeric domain of signal transducing histidine kinase"/>
    <property type="match status" value="1"/>
</dbReference>
<evidence type="ECO:0000259" key="22">
    <source>
        <dbReference type="PROSITE" id="PS50894"/>
    </source>
</evidence>
<dbReference type="InterPro" id="IPR001789">
    <property type="entry name" value="Sig_transdc_resp-reg_receiver"/>
</dbReference>
<keyword evidence="11 19" id="KW-1133">Transmembrane helix</keyword>
<evidence type="ECO:0000256" key="4">
    <source>
        <dbReference type="ARBA" id="ARBA00022475"/>
    </source>
</evidence>
<gene>
    <name evidence="23" type="primary">rcsC_4</name>
    <name evidence="23" type="ORF">NCTC11470_03707</name>
</gene>
<dbReference type="PROSITE" id="PS50894">
    <property type="entry name" value="HPT"/>
    <property type="match status" value="1"/>
</dbReference>
<dbReference type="InterPro" id="IPR008207">
    <property type="entry name" value="Sig_transdc_His_kin_Hpt_dom"/>
</dbReference>
<evidence type="ECO:0000256" key="8">
    <source>
        <dbReference type="ARBA" id="ARBA00022741"/>
    </source>
</evidence>
<keyword evidence="4" id="KW-1003">Cell membrane</keyword>
<evidence type="ECO:0000256" key="15">
    <source>
        <dbReference type="ARBA" id="ARBA00068150"/>
    </source>
</evidence>
<dbReference type="Gene3D" id="3.40.50.2300">
    <property type="match status" value="1"/>
</dbReference>
<dbReference type="InterPro" id="IPR036890">
    <property type="entry name" value="HATPase_C_sf"/>
</dbReference>
<evidence type="ECO:0000259" key="21">
    <source>
        <dbReference type="PROSITE" id="PS50110"/>
    </source>
</evidence>
<dbReference type="Pfam" id="PF00072">
    <property type="entry name" value="Response_reg"/>
    <property type="match status" value="1"/>
</dbReference>
<dbReference type="SUPFAM" id="SSF55785">
    <property type="entry name" value="PYP-like sensor domain (PAS domain)"/>
    <property type="match status" value="1"/>
</dbReference>
<dbReference type="PROSITE" id="PS50109">
    <property type="entry name" value="HIS_KIN"/>
    <property type="match status" value="1"/>
</dbReference>
<dbReference type="EC" id="2.7.13.3" evidence="3"/>
<sequence>MPQTPFSRITYTSRRQNWVFFTLLLITVILAVGLYWGSQRIIDQERRRFTLDFSTLVGYVNEQEVFLRNLRSENQRLSTLPLLHVASFYEEKKLTDARGRLFVGRESRVSMPFSVVCENETGCPDLKETFSSLGSYLADFYSAFWAASYFPATTVFFVDGADEMSISVPAINVNAGYEPINIETYHATTEAVRHKLRGNELNGCGSEQHRQKDSEVIWFRAKTLSDQLIGLVSAGLPQGVWKNSLIHTECIYAATLLNRSRLGVLEKRLNPAPEHSFWLQHSHERWLTHRKYGLLLGEDNIPNFESTGLHYTLTGIVLKLSDQSGDWTGIYRVSYGSFFRNNVWLPISTLVLLMISVAGCFVYMRWYNRRVVAPAQEAQREILASEAFNRTLIETAPVALCLIDRSEATLIFANALALDWLGVDEEARPHQNDAIKTLFSQLQNVEQGGAIERLTLPDARIVYVVYAPTRYRQQAVILCAFTDVSAHAEMEKHLTWAKQAADEANDAKSTFLATMSHEIRTPLYGALGTLELLSLTQLNNQQRQYVDRIESASQMLLQIISDILDISKIEAGQLQLDKSEFNPRELVQECTGTYAGMAHRKGLLLFSIIATDIPERVIGDPARIRQILNNLISNAIKFTEIGTVVVRLSQLERSSLSAKFLLEVCDSGVGIDKAEQEKLFTPFYMIDAERNMAGGAGLGMSICARLAELMDTKIQLRSEPQIGSQFSVELNTELVEAGDTLTPQLNGISVLVRTPHPELTENICNWLKRWGAEVVTETDALLKTERQTIVLNIVRRVTDIPKGWPWLRLDLSLSGEAVASSDVDAYNLSSIGFGLERLHHGVQCTKSPVPTLPHFNLRILVAEDNPLNQVTLKGQLEKLGCEVTIADDGEEALALWDISPHDMVMTDVNMPYLNGYELARKLRNEGVTAPIIGVTANAMRDEERRCVEAGMNAWLVKPIELKELAELLRKHVQPGWIDDGGNENTFILPEPNVLEKHRSIFLASMKEDLQHLEDGIAQKDADSLIMTLHRMRGALVLAQFRELASEMEMLEQQMQESHLNEESLADVVAMAAEISQLLVQIESTP</sequence>
<evidence type="ECO:0000256" key="13">
    <source>
        <dbReference type="ARBA" id="ARBA00023136"/>
    </source>
</evidence>
<evidence type="ECO:0000256" key="3">
    <source>
        <dbReference type="ARBA" id="ARBA00012438"/>
    </source>
</evidence>
<dbReference type="Pfam" id="PF01627">
    <property type="entry name" value="Hpt"/>
    <property type="match status" value="1"/>
</dbReference>
<dbReference type="InterPro" id="IPR036641">
    <property type="entry name" value="HPT_dom_sf"/>
</dbReference>
<dbReference type="CDD" id="cd00082">
    <property type="entry name" value="HisKA"/>
    <property type="match status" value="1"/>
</dbReference>
<dbReference type="InterPro" id="IPR004358">
    <property type="entry name" value="Sig_transdc_His_kin-like_C"/>
</dbReference>
<dbReference type="Proteomes" id="UP000254835">
    <property type="component" value="Unassembled WGS sequence"/>
</dbReference>
<keyword evidence="6 23" id="KW-0808">Transferase</keyword>
<dbReference type="Pfam" id="PF13188">
    <property type="entry name" value="PAS_8"/>
    <property type="match status" value="1"/>
</dbReference>
<dbReference type="SUPFAM" id="SSF47226">
    <property type="entry name" value="Histidine-containing phosphotransfer domain, HPT domain"/>
    <property type="match status" value="1"/>
</dbReference>
<dbReference type="InterPro" id="IPR011006">
    <property type="entry name" value="CheY-like_superfamily"/>
</dbReference>
<evidence type="ECO:0000256" key="9">
    <source>
        <dbReference type="ARBA" id="ARBA00022777"/>
    </source>
</evidence>
<evidence type="ECO:0000256" key="1">
    <source>
        <dbReference type="ARBA" id="ARBA00000085"/>
    </source>
</evidence>
<accession>A0A380PYB5</accession>
<dbReference type="PANTHER" id="PTHR45339:SF1">
    <property type="entry name" value="HYBRID SIGNAL TRANSDUCTION HISTIDINE KINASE J"/>
    <property type="match status" value="1"/>
</dbReference>
<comment type="subunit">
    <text evidence="14">At low DSF concentrations, interacts with RpfF.</text>
</comment>
<keyword evidence="7 19" id="KW-0812">Transmembrane</keyword>
<dbReference type="EMBL" id="UHJA01000001">
    <property type="protein sequence ID" value="SUP78585.1"/>
    <property type="molecule type" value="Genomic_DNA"/>
</dbReference>
<dbReference type="PANTHER" id="PTHR45339">
    <property type="entry name" value="HYBRID SIGNAL TRANSDUCTION HISTIDINE KINASE J"/>
    <property type="match status" value="1"/>
</dbReference>
<feature type="modified residue" description="Phosphohistidine" evidence="16">
    <location>
        <position position="1029"/>
    </location>
</feature>
<keyword evidence="8" id="KW-0547">Nucleotide-binding</keyword>
<name>A0A380PYB5_YERFR</name>
<evidence type="ECO:0000256" key="12">
    <source>
        <dbReference type="ARBA" id="ARBA00023012"/>
    </source>
</evidence>
<dbReference type="InterPro" id="IPR003661">
    <property type="entry name" value="HisK_dim/P_dom"/>
</dbReference>
<dbReference type="Pfam" id="PF00512">
    <property type="entry name" value="HisKA"/>
    <property type="match status" value="1"/>
</dbReference>
<dbReference type="InterPro" id="IPR035965">
    <property type="entry name" value="PAS-like_dom_sf"/>
</dbReference>
<dbReference type="GO" id="GO:0005524">
    <property type="term" value="F:ATP binding"/>
    <property type="evidence" value="ECO:0007669"/>
    <property type="project" value="UniProtKB-KW"/>
</dbReference>
<evidence type="ECO:0000256" key="2">
    <source>
        <dbReference type="ARBA" id="ARBA00004651"/>
    </source>
</evidence>
<reference evidence="23 24" key="1">
    <citation type="submission" date="2018-06" db="EMBL/GenBank/DDBJ databases">
        <authorList>
            <consortium name="Pathogen Informatics"/>
            <person name="Doyle S."/>
        </authorList>
    </citation>
    <scope>NUCLEOTIDE SEQUENCE [LARGE SCALE GENOMIC DNA]</scope>
    <source>
        <strain evidence="23 24">NCTC11470</strain>
    </source>
</reference>
<dbReference type="OrthoDB" id="9797243at2"/>
<keyword evidence="18" id="KW-0175">Coiled coil</keyword>
<feature type="domain" description="HPt" evidence="22">
    <location>
        <begin position="990"/>
        <end position="1085"/>
    </location>
</feature>
<evidence type="ECO:0000256" key="19">
    <source>
        <dbReference type="SAM" id="Phobius"/>
    </source>
</evidence>
<feature type="domain" description="Response regulatory" evidence="21">
    <location>
        <begin position="858"/>
        <end position="972"/>
    </location>
</feature>
<dbReference type="SMART" id="SM00387">
    <property type="entry name" value="HATPase_c"/>
    <property type="match status" value="1"/>
</dbReference>
<evidence type="ECO:0000256" key="11">
    <source>
        <dbReference type="ARBA" id="ARBA00022989"/>
    </source>
</evidence>
<comment type="subcellular location">
    <subcellularLocation>
        <location evidence="2">Cell membrane</location>
        <topology evidence="2">Multi-pass membrane protein</topology>
    </subcellularLocation>
</comment>
<dbReference type="Gene3D" id="1.20.120.160">
    <property type="entry name" value="HPT domain"/>
    <property type="match status" value="1"/>
</dbReference>
<dbReference type="FunFam" id="3.30.565.10:FF:000010">
    <property type="entry name" value="Sensor histidine kinase RcsC"/>
    <property type="match status" value="1"/>
</dbReference>
<keyword evidence="10" id="KW-0067">ATP-binding</keyword>
<dbReference type="InterPro" id="IPR005467">
    <property type="entry name" value="His_kinase_dom"/>
</dbReference>
<proteinExistence type="predicted"/>
<keyword evidence="13 19" id="KW-0472">Membrane</keyword>
<dbReference type="InterPro" id="IPR036097">
    <property type="entry name" value="HisK_dim/P_sf"/>
</dbReference>
<dbReference type="PRINTS" id="PR00344">
    <property type="entry name" value="BCTRLSENSOR"/>
</dbReference>
<dbReference type="PROSITE" id="PS50110">
    <property type="entry name" value="RESPONSE_REGULATORY"/>
    <property type="match status" value="1"/>
</dbReference>
<evidence type="ECO:0000256" key="10">
    <source>
        <dbReference type="ARBA" id="ARBA00022840"/>
    </source>
</evidence>
<dbReference type="SUPFAM" id="SSF55874">
    <property type="entry name" value="ATPase domain of HSP90 chaperone/DNA topoisomerase II/histidine kinase"/>
    <property type="match status" value="1"/>
</dbReference>
<dbReference type="FunFam" id="1.10.287.130:FF:000002">
    <property type="entry name" value="Two-component osmosensing histidine kinase"/>
    <property type="match status" value="1"/>
</dbReference>
<feature type="transmembrane region" description="Helical" evidence="19">
    <location>
        <begin position="18"/>
        <end position="38"/>
    </location>
</feature>
<keyword evidence="12" id="KW-0902">Two-component regulatory system</keyword>
<evidence type="ECO:0000313" key="24">
    <source>
        <dbReference type="Proteomes" id="UP000254835"/>
    </source>
</evidence>
<evidence type="ECO:0000256" key="6">
    <source>
        <dbReference type="ARBA" id="ARBA00022679"/>
    </source>
</evidence>
<dbReference type="Gene3D" id="1.10.287.130">
    <property type="match status" value="1"/>
</dbReference>
<organism evidence="23 24">
    <name type="scientific">Yersinia frederiksenii</name>
    <dbReference type="NCBI Taxonomy" id="29484"/>
    <lineage>
        <taxon>Bacteria</taxon>
        <taxon>Pseudomonadati</taxon>
        <taxon>Pseudomonadota</taxon>
        <taxon>Gammaproteobacteria</taxon>
        <taxon>Enterobacterales</taxon>
        <taxon>Yersiniaceae</taxon>
        <taxon>Yersinia</taxon>
    </lineage>
</organism>
<dbReference type="InterPro" id="IPR000014">
    <property type="entry name" value="PAS"/>
</dbReference>
<keyword evidence="5 17" id="KW-0597">Phosphoprotein</keyword>
<evidence type="ECO:0000256" key="16">
    <source>
        <dbReference type="PROSITE-ProRule" id="PRU00110"/>
    </source>
</evidence>
<keyword evidence="9" id="KW-0418">Kinase</keyword>
<dbReference type="GO" id="GO:0005886">
    <property type="term" value="C:plasma membrane"/>
    <property type="evidence" value="ECO:0007669"/>
    <property type="project" value="UniProtKB-SubCell"/>
</dbReference>
<dbReference type="SMART" id="SM00388">
    <property type="entry name" value="HisKA"/>
    <property type="match status" value="1"/>
</dbReference>
<dbReference type="CDD" id="cd17546">
    <property type="entry name" value="REC_hyHK_CKI1_RcsC-like"/>
    <property type="match status" value="1"/>
</dbReference>
<dbReference type="SUPFAM" id="SSF52172">
    <property type="entry name" value="CheY-like"/>
    <property type="match status" value="1"/>
</dbReference>
<evidence type="ECO:0000256" key="17">
    <source>
        <dbReference type="PROSITE-ProRule" id="PRU00169"/>
    </source>
</evidence>
<dbReference type="Gene3D" id="3.30.565.10">
    <property type="entry name" value="Histidine kinase-like ATPase, C-terminal domain"/>
    <property type="match status" value="1"/>
</dbReference>
<comment type="catalytic activity">
    <reaction evidence="1">
        <text>ATP + protein L-histidine = ADP + protein N-phospho-L-histidine.</text>
        <dbReference type="EC" id="2.7.13.3"/>
    </reaction>
</comment>
<evidence type="ECO:0000313" key="23">
    <source>
        <dbReference type="EMBL" id="SUP78585.1"/>
    </source>
</evidence>
<evidence type="ECO:0000256" key="5">
    <source>
        <dbReference type="ARBA" id="ARBA00022553"/>
    </source>
</evidence>
<feature type="coiled-coil region" evidence="18">
    <location>
        <begin position="1002"/>
        <end position="1060"/>
    </location>
</feature>
<dbReference type="InterPro" id="IPR003594">
    <property type="entry name" value="HATPase_dom"/>
</dbReference>
<dbReference type="Gene3D" id="3.30.450.20">
    <property type="entry name" value="PAS domain"/>
    <property type="match status" value="1"/>
</dbReference>
<dbReference type="GO" id="GO:0000155">
    <property type="term" value="F:phosphorelay sensor kinase activity"/>
    <property type="evidence" value="ECO:0007669"/>
    <property type="project" value="InterPro"/>
</dbReference>
<feature type="modified residue" description="4-aspartylphosphate" evidence="17">
    <location>
        <position position="907"/>
    </location>
</feature>
<protein>
    <recommendedName>
        <fullName evidence="15">Sensory/regulatory protein RpfC</fullName>
        <ecNumber evidence="3">2.7.13.3</ecNumber>
    </recommendedName>
</protein>
<evidence type="ECO:0000256" key="18">
    <source>
        <dbReference type="SAM" id="Coils"/>
    </source>
</evidence>